<evidence type="ECO:0000313" key="2">
    <source>
        <dbReference type="EMBL" id="CAB4930010.1"/>
    </source>
</evidence>
<protein>
    <submittedName>
        <fullName evidence="2">Unannotated protein</fullName>
    </submittedName>
</protein>
<proteinExistence type="predicted"/>
<sequence>MIAFASAITQPNVFDACAAPGIRRAAEPDSATLEITSTGTLFSAYNEALDWARGLDDLEALVLLHQDTEVMDEDFCAKVRAALTDPDAAIVGCVGAVGVRSIAWWESSIVTASFVHRYSEFDGGDLPSMSWDWAFAPAYARLGEVETVDGFLLVLSPWAVEHLHFDESLGQIHGYDLDLCLQARAAGRKVVTADLRAIHHRSLELIRDLDDWAQASVRVTAKWEDTFPQIGAGTGTWRDRALRAEADADAAILFAHLLERRGEAHAGALRRRIVRLRRRLTPSLLQRAGTAR</sequence>
<dbReference type="Pfam" id="PF13712">
    <property type="entry name" value="Glyco_tranf_2_5"/>
    <property type="match status" value="1"/>
</dbReference>
<dbReference type="InterPro" id="IPR059123">
    <property type="entry name" value="StrF_dom"/>
</dbReference>
<dbReference type="InterPro" id="IPR029044">
    <property type="entry name" value="Nucleotide-diphossugar_trans"/>
</dbReference>
<organism evidence="2">
    <name type="scientific">freshwater metagenome</name>
    <dbReference type="NCBI Taxonomy" id="449393"/>
    <lineage>
        <taxon>unclassified sequences</taxon>
        <taxon>metagenomes</taxon>
        <taxon>ecological metagenomes</taxon>
    </lineage>
</organism>
<evidence type="ECO:0000259" key="1">
    <source>
        <dbReference type="Pfam" id="PF13712"/>
    </source>
</evidence>
<dbReference type="SUPFAM" id="SSF53448">
    <property type="entry name" value="Nucleotide-diphospho-sugar transferases"/>
    <property type="match status" value="1"/>
</dbReference>
<gene>
    <name evidence="2" type="ORF">UFOPK3674_01085</name>
</gene>
<feature type="domain" description="Streptomycin biosynthesis protein StrF" evidence="1">
    <location>
        <begin position="27"/>
        <end position="194"/>
    </location>
</feature>
<reference evidence="2" key="1">
    <citation type="submission" date="2020-05" db="EMBL/GenBank/DDBJ databases">
        <authorList>
            <person name="Chiriac C."/>
            <person name="Salcher M."/>
            <person name="Ghai R."/>
            <person name="Kavagutti S V."/>
        </authorList>
    </citation>
    <scope>NUCLEOTIDE SEQUENCE</scope>
</reference>
<dbReference type="AlphaFoldDB" id="A0A6J7IGG6"/>
<dbReference type="EMBL" id="CAFBMX010000005">
    <property type="protein sequence ID" value="CAB4930010.1"/>
    <property type="molecule type" value="Genomic_DNA"/>
</dbReference>
<name>A0A6J7IGG6_9ZZZZ</name>
<dbReference type="Gene3D" id="3.90.550.10">
    <property type="entry name" value="Spore Coat Polysaccharide Biosynthesis Protein SpsA, Chain A"/>
    <property type="match status" value="1"/>
</dbReference>
<accession>A0A6J7IGG6</accession>